<feature type="domain" description="Methyltransferase type 12" evidence="1">
    <location>
        <begin position="33"/>
        <end position="128"/>
    </location>
</feature>
<dbReference type="AlphaFoldDB" id="A0A1H8UV81"/>
<proteinExistence type="predicted"/>
<name>A0A1H8UV81_9ACTN</name>
<reference evidence="3" key="1">
    <citation type="submission" date="2016-10" db="EMBL/GenBank/DDBJ databases">
        <authorList>
            <person name="Varghese N."/>
            <person name="Submissions S."/>
        </authorList>
    </citation>
    <scope>NUCLEOTIDE SEQUENCE [LARGE SCALE GENOMIC DNA]</scope>
    <source>
        <strain evidence="3">DSM 45413</strain>
    </source>
</reference>
<dbReference type="PANTHER" id="PTHR43861">
    <property type="entry name" value="TRANS-ACONITATE 2-METHYLTRANSFERASE-RELATED"/>
    <property type="match status" value="1"/>
</dbReference>
<evidence type="ECO:0000313" key="2">
    <source>
        <dbReference type="EMBL" id="SEP06844.1"/>
    </source>
</evidence>
<dbReference type="SUPFAM" id="SSF53335">
    <property type="entry name" value="S-adenosyl-L-methionine-dependent methyltransferases"/>
    <property type="match status" value="1"/>
</dbReference>
<evidence type="ECO:0000313" key="3">
    <source>
        <dbReference type="Proteomes" id="UP000198960"/>
    </source>
</evidence>
<evidence type="ECO:0000259" key="1">
    <source>
        <dbReference type="Pfam" id="PF08242"/>
    </source>
</evidence>
<dbReference type="EMBL" id="FOEE01000009">
    <property type="protein sequence ID" value="SEP06844.1"/>
    <property type="molecule type" value="Genomic_DNA"/>
</dbReference>
<dbReference type="Pfam" id="PF08242">
    <property type="entry name" value="Methyltransf_12"/>
    <property type="match status" value="1"/>
</dbReference>
<sequence length="186" mass="18801">MAPSRAARPGPTASARLTWMAGVVAAAPGERVLEVGCGHGVLVDLLAAAGGEVLAVDRSPSMAAAAVRRNRARVDAGAVAVQAAGLLEADLGFRPVDVVVSFDVRAFWTPPAPEWDAVARVLAPGGRVLVGFSVMRPGAADDIAAAVDRLASARGLRAVGLHRGATAPFPSAAVELRAAAEVTRTG</sequence>
<dbReference type="InterPro" id="IPR013217">
    <property type="entry name" value="Methyltransf_12"/>
</dbReference>
<gene>
    <name evidence="2" type="ORF">SAMN05660991_03109</name>
</gene>
<keyword evidence="2" id="KW-0489">Methyltransferase</keyword>
<organism evidence="2 3">
    <name type="scientific">Trujillonella endophytica</name>
    <dbReference type="NCBI Taxonomy" id="673521"/>
    <lineage>
        <taxon>Bacteria</taxon>
        <taxon>Bacillati</taxon>
        <taxon>Actinomycetota</taxon>
        <taxon>Actinomycetes</taxon>
        <taxon>Geodermatophilales</taxon>
        <taxon>Geodermatophilaceae</taxon>
        <taxon>Trujillonella</taxon>
    </lineage>
</organism>
<dbReference type="CDD" id="cd02440">
    <property type="entry name" value="AdoMet_MTases"/>
    <property type="match status" value="1"/>
</dbReference>
<dbReference type="STRING" id="673521.SAMN05660991_03109"/>
<dbReference type="Gene3D" id="3.40.50.150">
    <property type="entry name" value="Vaccinia Virus protein VP39"/>
    <property type="match status" value="1"/>
</dbReference>
<accession>A0A1H8UV81</accession>
<dbReference type="RefSeq" id="WP_139220492.1">
    <property type="nucleotide sequence ID" value="NZ_FOEE01000009.1"/>
</dbReference>
<keyword evidence="3" id="KW-1185">Reference proteome</keyword>
<dbReference type="OrthoDB" id="4571118at2"/>
<dbReference type="GO" id="GO:0008168">
    <property type="term" value="F:methyltransferase activity"/>
    <property type="evidence" value="ECO:0007669"/>
    <property type="project" value="UniProtKB-KW"/>
</dbReference>
<protein>
    <submittedName>
        <fullName evidence="2">Methyltransferase domain-containing protein</fullName>
    </submittedName>
</protein>
<dbReference type="Proteomes" id="UP000198960">
    <property type="component" value="Unassembled WGS sequence"/>
</dbReference>
<dbReference type="InterPro" id="IPR029063">
    <property type="entry name" value="SAM-dependent_MTases_sf"/>
</dbReference>
<keyword evidence="2" id="KW-0808">Transferase</keyword>
<dbReference type="GO" id="GO:0032259">
    <property type="term" value="P:methylation"/>
    <property type="evidence" value="ECO:0007669"/>
    <property type="project" value="UniProtKB-KW"/>
</dbReference>